<dbReference type="PANTHER" id="PTHR30627:SF24">
    <property type="entry name" value="PENICILLIN-BINDING PROTEIN 4B"/>
    <property type="match status" value="1"/>
</dbReference>
<dbReference type="GO" id="GO:0005886">
    <property type="term" value="C:plasma membrane"/>
    <property type="evidence" value="ECO:0007669"/>
    <property type="project" value="TreeGrafter"/>
</dbReference>
<evidence type="ECO:0000259" key="4">
    <source>
        <dbReference type="Pfam" id="PF00905"/>
    </source>
</evidence>
<name>A0A4Q9KFA1_9ACTN</name>
<sequence length="627" mass="64405">MRRPVALALALTLILGVAGLAGGVWWFGVRPAQQLDAALARITAGFSSGEVSDEDFLQPASEQVAAIYAGMGALRPTVTVAGEPRPTQPGEMSTDLAWSWVIHEGKPAWEYTTPLVMVREGDAWKARYHPALVAPGLAEGEVLRATRRTPPRASVLGEAGQPIATNTAAWRLGVDKTLTDAATAVDSAGKLAAELGLDEAAFVERVRKAGPRAFIEARILRQHDTADRELARKAQQWIGVRAIETTFPLGRTSSFLRPILGYVSDATAEQVEKSGGAIRAGDLVGRGGLQEARNHVLAGTTGFLIAIVDPEEEDREVFRVDELPGTDVWTTINVPLQERAEALLAPIGSASALVMLRPSDGSVLVAASGPGGGGLSTATLGQYAPGSTMKIVTALAMLRAGATPDTLVECYDGYVVDGYRFDNWAGYPASALGQVPLREAFAWSCNSAFLVQADALGVDALVDAAGSLGLTAEPNLVVGGFLGSVPTDGTPAETAGAMIGQGRVLASPLGMATVAASVAAQKTVSPVLVEEPGRAAAAPATPLTAGEAAALRELMRGVVTGGTASALGSLGDVAAKTGTASWGPAPVKYHGWVVATRGDLAVAAFVEDATGSSDAVALASALLGATA</sequence>
<evidence type="ECO:0000313" key="7">
    <source>
        <dbReference type="Proteomes" id="UP000292373"/>
    </source>
</evidence>
<gene>
    <name evidence="6" type="ORF">ET989_04605</name>
</gene>
<dbReference type="Pfam" id="PF00905">
    <property type="entry name" value="Transpeptidase"/>
    <property type="match status" value="1"/>
</dbReference>
<dbReference type="InterPro" id="IPR036138">
    <property type="entry name" value="PBP_dimer_sf"/>
</dbReference>
<dbReference type="Gene3D" id="3.90.1310.10">
    <property type="entry name" value="Penicillin-binding protein 2a (Domain 2)"/>
    <property type="match status" value="1"/>
</dbReference>
<comment type="similarity">
    <text evidence="2">Belongs to the transpeptidase family.</text>
</comment>
<proteinExistence type="inferred from homology"/>
<dbReference type="GO" id="GO:0071972">
    <property type="term" value="F:peptidoglycan L,D-transpeptidase activity"/>
    <property type="evidence" value="ECO:0007669"/>
    <property type="project" value="TreeGrafter"/>
</dbReference>
<dbReference type="GO" id="GO:0071555">
    <property type="term" value="P:cell wall organization"/>
    <property type="evidence" value="ECO:0007669"/>
    <property type="project" value="TreeGrafter"/>
</dbReference>
<dbReference type="SUPFAM" id="SSF56601">
    <property type="entry name" value="beta-lactamase/transpeptidase-like"/>
    <property type="match status" value="1"/>
</dbReference>
<dbReference type="RefSeq" id="WP_131167380.1">
    <property type="nucleotide sequence ID" value="NZ_SDMQ01000003.1"/>
</dbReference>
<protein>
    <submittedName>
        <fullName evidence="6">Penicillin-binding protein</fullName>
    </submittedName>
</protein>
<feature type="domain" description="Penicillin-binding protein transpeptidase" evidence="4">
    <location>
        <begin position="353"/>
        <end position="619"/>
    </location>
</feature>
<evidence type="ECO:0000313" key="6">
    <source>
        <dbReference type="EMBL" id="TBT86595.1"/>
    </source>
</evidence>
<dbReference type="Gene3D" id="3.30.1390.30">
    <property type="entry name" value="Penicillin-binding protein 2a, domain 3"/>
    <property type="match status" value="1"/>
</dbReference>
<evidence type="ECO:0000256" key="3">
    <source>
        <dbReference type="ARBA" id="ARBA00023136"/>
    </source>
</evidence>
<dbReference type="OrthoDB" id="5241017at2"/>
<evidence type="ECO:0000256" key="1">
    <source>
        <dbReference type="ARBA" id="ARBA00004370"/>
    </source>
</evidence>
<evidence type="ECO:0000259" key="5">
    <source>
        <dbReference type="Pfam" id="PF03717"/>
    </source>
</evidence>
<feature type="domain" description="Penicillin-binding protein dimerisation" evidence="5">
    <location>
        <begin position="149"/>
        <end position="310"/>
    </location>
</feature>
<dbReference type="InterPro" id="IPR005311">
    <property type="entry name" value="PBP_dimer"/>
</dbReference>
<dbReference type="GO" id="GO:0008658">
    <property type="term" value="F:penicillin binding"/>
    <property type="evidence" value="ECO:0007669"/>
    <property type="project" value="InterPro"/>
</dbReference>
<dbReference type="InterPro" id="IPR012338">
    <property type="entry name" value="Beta-lactam/transpept-like"/>
</dbReference>
<accession>A0A4Q9KFA1</accession>
<dbReference type="SUPFAM" id="SSF56519">
    <property type="entry name" value="Penicillin binding protein dimerisation domain"/>
    <property type="match status" value="1"/>
</dbReference>
<comment type="subcellular location">
    <subcellularLocation>
        <location evidence="1">Membrane</location>
    </subcellularLocation>
</comment>
<dbReference type="Pfam" id="PF03717">
    <property type="entry name" value="PBP_dimer"/>
    <property type="match status" value="1"/>
</dbReference>
<evidence type="ECO:0000256" key="2">
    <source>
        <dbReference type="ARBA" id="ARBA00007171"/>
    </source>
</evidence>
<keyword evidence="7" id="KW-1185">Reference proteome</keyword>
<dbReference type="PANTHER" id="PTHR30627">
    <property type="entry name" value="PEPTIDOGLYCAN D,D-TRANSPEPTIDASE"/>
    <property type="match status" value="1"/>
</dbReference>
<dbReference type="AlphaFoldDB" id="A0A4Q9KFA1"/>
<dbReference type="Proteomes" id="UP000292373">
    <property type="component" value="Unassembled WGS sequence"/>
</dbReference>
<keyword evidence="3" id="KW-0472">Membrane</keyword>
<dbReference type="EMBL" id="SDMQ01000003">
    <property type="protein sequence ID" value="TBT86595.1"/>
    <property type="molecule type" value="Genomic_DNA"/>
</dbReference>
<comment type="caution">
    <text evidence="6">The sequence shown here is derived from an EMBL/GenBank/DDBJ whole genome shotgun (WGS) entry which is preliminary data.</text>
</comment>
<dbReference type="InterPro" id="IPR050515">
    <property type="entry name" value="Beta-lactam/transpept"/>
</dbReference>
<reference evidence="6 7" key="1">
    <citation type="submission" date="2019-01" db="EMBL/GenBank/DDBJ databases">
        <title>Lactibacter flavus gen. nov., sp. nov., a novel bacterium of the family Propionibacteriaceae isolated from raw milk and dairy products.</title>
        <authorList>
            <person name="Huptas C."/>
            <person name="Wenning M."/>
            <person name="Breitenwieser F."/>
            <person name="Doll E."/>
            <person name="Von Neubeck M."/>
            <person name="Busse H.-J."/>
            <person name="Scherer S."/>
        </authorList>
    </citation>
    <scope>NUCLEOTIDE SEQUENCE [LARGE SCALE GENOMIC DNA]</scope>
    <source>
        <strain evidence="6 7">KCTC 33808</strain>
    </source>
</reference>
<dbReference type="Gene3D" id="3.40.710.10">
    <property type="entry name" value="DD-peptidase/beta-lactamase superfamily"/>
    <property type="match status" value="1"/>
</dbReference>
<organism evidence="6 7">
    <name type="scientific">Propioniciclava sinopodophylli</name>
    <dbReference type="NCBI Taxonomy" id="1837344"/>
    <lineage>
        <taxon>Bacteria</taxon>
        <taxon>Bacillati</taxon>
        <taxon>Actinomycetota</taxon>
        <taxon>Actinomycetes</taxon>
        <taxon>Propionibacteriales</taxon>
        <taxon>Propionibacteriaceae</taxon>
        <taxon>Propioniciclava</taxon>
    </lineage>
</organism>
<dbReference type="InterPro" id="IPR001460">
    <property type="entry name" value="PCN-bd_Tpept"/>
</dbReference>